<reference evidence="2 3" key="1">
    <citation type="journal article" date="2018" name="IMA Fungus">
        <title>IMA Genome-F 10: Nine draft genome sequences of Claviceps purpurea s.lat., including C. arundinis, C. humidiphila, and C. cf. spartinae, pseudomolecules for the pitch canker pathogen Fusarium circinatum, draft genome of Davidsoniella eucalypti, Grosmannia galeiformis, Quambalaria eucalypti, and Teratosphaeria destructans.</title>
        <authorList>
            <person name="Wingfield B.D."/>
            <person name="Liu M."/>
            <person name="Nguyen H.D."/>
            <person name="Lane F.A."/>
            <person name="Morgan S.W."/>
            <person name="De Vos L."/>
            <person name="Wilken P.M."/>
            <person name="Duong T.A."/>
            <person name="Aylward J."/>
            <person name="Coetzee M.P."/>
            <person name="Dadej K."/>
            <person name="De Beer Z.W."/>
            <person name="Findlay W."/>
            <person name="Havenga M."/>
            <person name="Kolarik M."/>
            <person name="Menzies J.G."/>
            <person name="Naidoo K."/>
            <person name="Pochopski O."/>
            <person name="Shoukouhi P."/>
            <person name="Santana Q.C."/>
            <person name="Seifert K.A."/>
            <person name="Soal N."/>
            <person name="Steenkamp E.T."/>
            <person name="Tatham C.T."/>
            <person name="van der Nest M.A."/>
            <person name="Wingfield M.J."/>
        </authorList>
    </citation>
    <scope>NUCLEOTIDE SEQUENCE [LARGE SCALE GENOMIC DNA]</scope>
    <source>
        <strain evidence="2">CMW44962</strain>
    </source>
</reference>
<organism evidence="2 3">
    <name type="scientific">Teratosphaeria destructans</name>
    <dbReference type="NCBI Taxonomy" id="418781"/>
    <lineage>
        <taxon>Eukaryota</taxon>
        <taxon>Fungi</taxon>
        <taxon>Dikarya</taxon>
        <taxon>Ascomycota</taxon>
        <taxon>Pezizomycotina</taxon>
        <taxon>Dothideomycetes</taxon>
        <taxon>Dothideomycetidae</taxon>
        <taxon>Mycosphaerellales</taxon>
        <taxon>Teratosphaeriaceae</taxon>
        <taxon>Teratosphaeria</taxon>
    </lineage>
</organism>
<keyword evidence="3" id="KW-1185">Reference proteome</keyword>
<gene>
    <name evidence="2" type="ORF">Tdes44962_MAKER08977</name>
</gene>
<protein>
    <submittedName>
        <fullName evidence="2">Uncharacterized protein</fullName>
    </submittedName>
</protein>
<evidence type="ECO:0000256" key="1">
    <source>
        <dbReference type="SAM" id="MobiDB-lite"/>
    </source>
</evidence>
<sequence>MGKGGRRSISEMIAHLTSQNQVKNDIDDPGPTGADEGHFCRDTARIVTSKNTAELSTNSIDRGNSPTQLDTISSSARDEEHKMAEMTSKRIKITAKMESLGIITRENMQIVYSPIEDFDEFV</sequence>
<feature type="region of interest" description="Disordered" evidence="1">
    <location>
        <begin position="51"/>
        <end position="85"/>
    </location>
</feature>
<dbReference type="EMBL" id="RIBY02001225">
    <property type="protein sequence ID" value="KAH9831043.1"/>
    <property type="molecule type" value="Genomic_DNA"/>
</dbReference>
<comment type="caution">
    <text evidence="2">The sequence shown here is derived from an EMBL/GenBank/DDBJ whole genome shotgun (WGS) entry which is preliminary data.</text>
</comment>
<feature type="region of interest" description="Disordered" evidence="1">
    <location>
        <begin position="1"/>
        <end position="39"/>
    </location>
</feature>
<feature type="compositionally biased region" description="Basic and acidic residues" evidence="1">
    <location>
        <begin position="76"/>
        <end position="85"/>
    </location>
</feature>
<evidence type="ECO:0000313" key="3">
    <source>
        <dbReference type="Proteomes" id="UP001138500"/>
    </source>
</evidence>
<proteinExistence type="predicted"/>
<feature type="compositionally biased region" description="Polar residues" evidence="1">
    <location>
        <begin position="51"/>
        <end position="75"/>
    </location>
</feature>
<reference evidence="2 3" key="2">
    <citation type="journal article" date="2021" name="Curr. Genet.">
        <title>Genetic response to nitrogen starvation in the aggressive Eucalyptus foliar pathogen Teratosphaeria destructans.</title>
        <authorList>
            <person name="Havenga M."/>
            <person name="Wingfield B.D."/>
            <person name="Wingfield M.J."/>
            <person name="Dreyer L.L."/>
            <person name="Roets F."/>
            <person name="Aylward J."/>
        </authorList>
    </citation>
    <scope>NUCLEOTIDE SEQUENCE [LARGE SCALE GENOMIC DNA]</scope>
    <source>
        <strain evidence="2">CMW44962</strain>
    </source>
</reference>
<dbReference type="AlphaFoldDB" id="A0A9W7SV38"/>
<dbReference type="Proteomes" id="UP001138500">
    <property type="component" value="Unassembled WGS sequence"/>
</dbReference>
<evidence type="ECO:0000313" key="2">
    <source>
        <dbReference type="EMBL" id="KAH9831043.1"/>
    </source>
</evidence>
<accession>A0A9W7SV38</accession>
<name>A0A9W7SV38_9PEZI</name>